<feature type="compositionally biased region" description="Polar residues" evidence="1">
    <location>
        <begin position="107"/>
        <end position="116"/>
    </location>
</feature>
<evidence type="ECO:0000256" key="1">
    <source>
        <dbReference type="SAM" id="MobiDB-lite"/>
    </source>
</evidence>
<gene>
    <name evidence="2" type="primary">LOC114337059</name>
</gene>
<name>A0A6P7G8L8_DIAVI</name>
<proteinExistence type="predicted"/>
<dbReference type="RefSeq" id="XP_028143247.1">
    <property type="nucleotide sequence ID" value="XM_028287446.1"/>
</dbReference>
<feature type="compositionally biased region" description="Low complexity" evidence="1">
    <location>
        <begin position="159"/>
        <end position="172"/>
    </location>
</feature>
<sequence length="199" mass="22601">MGQERLENLTIISTESEFLKDLNNENLINEFVKGIFPYNPDATPEVALPQVFYQKLRTLIPLPLMYARKHHLLLLAVHITPLNKKVYQNIENIKRPKTTKKKKPRTETSSSDSDSGPINLRQKTPPPTASYSKSSSQQNCLPQYQKTQIHMKKKSKTQTSSSESSGSGSYTSESEDSDEEVELAINPFHKKKGNFPCEF</sequence>
<dbReference type="InParanoid" id="A0A6P7G8L8"/>
<dbReference type="AlphaFoldDB" id="A0A6P7G8L8"/>
<feature type="compositionally biased region" description="Basic residues" evidence="1">
    <location>
        <begin position="95"/>
        <end position="104"/>
    </location>
</feature>
<reference evidence="2" key="1">
    <citation type="submission" date="2025-08" db="UniProtKB">
        <authorList>
            <consortium name="RefSeq"/>
        </authorList>
    </citation>
    <scope>IDENTIFICATION</scope>
    <source>
        <tissue evidence="2">Whole insect</tissue>
    </source>
</reference>
<feature type="region of interest" description="Disordered" evidence="1">
    <location>
        <begin position="91"/>
        <end position="199"/>
    </location>
</feature>
<evidence type="ECO:0000313" key="2">
    <source>
        <dbReference type="RefSeq" id="XP_028143247.1"/>
    </source>
</evidence>
<feature type="compositionally biased region" description="Polar residues" evidence="1">
    <location>
        <begin position="129"/>
        <end position="148"/>
    </location>
</feature>
<protein>
    <submittedName>
        <fullName evidence="2">Uncharacterized protein LOC114337059</fullName>
    </submittedName>
</protein>
<feature type="compositionally biased region" description="Acidic residues" evidence="1">
    <location>
        <begin position="173"/>
        <end position="182"/>
    </location>
</feature>
<accession>A0A6P7G8L8</accession>
<organism evidence="2">
    <name type="scientific">Diabrotica virgifera virgifera</name>
    <name type="common">western corn rootworm</name>
    <dbReference type="NCBI Taxonomy" id="50390"/>
    <lineage>
        <taxon>Eukaryota</taxon>
        <taxon>Metazoa</taxon>
        <taxon>Ecdysozoa</taxon>
        <taxon>Arthropoda</taxon>
        <taxon>Hexapoda</taxon>
        <taxon>Insecta</taxon>
        <taxon>Pterygota</taxon>
        <taxon>Neoptera</taxon>
        <taxon>Endopterygota</taxon>
        <taxon>Coleoptera</taxon>
        <taxon>Polyphaga</taxon>
        <taxon>Cucujiformia</taxon>
        <taxon>Chrysomeloidea</taxon>
        <taxon>Chrysomelidae</taxon>
        <taxon>Galerucinae</taxon>
        <taxon>Diabroticina</taxon>
        <taxon>Diabroticites</taxon>
        <taxon>Diabrotica</taxon>
    </lineage>
</organism>